<dbReference type="STRING" id="1841860.GCA_900157375_02306"/>
<feature type="non-terminal residue" evidence="1">
    <location>
        <position position="1"/>
    </location>
</feature>
<protein>
    <submittedName>
        <fullName evidence="1">Uncharacterized protein</fullName>
    </submittedName>
</protein>
<gene>
    <name evidence="1" type="ORF">MRAB57_2302</name>
</gene>
<dbReference type="AlphaFoldDB" id="A0A2U3NSR7"/>
<dbReference type="EMBL" id="FUFA01000004">
    <property type="protein sequence ID" value="SPM34483.1"/>
    <property type="molecule type" value="Genomic_DNA"/>
</dbReference>
<reference evidence="1 2" key="1">
    <citation type="submission" date="2017-01" db="EMBL/GenBank/DDBJ databases">
        <authorList>
            <consortium name="Urmite Genomes"/>
        </authorList>
    </citation>
    <scope>NUCLEOTIDE SEQUENCE [LARGE SCALE GENOMIC DNA]</scope>
    <source>
        <strain evidence="1 2">AB57</strain>
    </source>
</reference>
<keyword evidence="2" id="KW-1185">Reference proteome</keyword>
<sequence>VSGFEWARARCQRAESDTVQPAPQFEPELGEASRDWRQGDVFRDAKTFVFDTAWNPRPVDTTHGAVIVSQSCDAALPNRPRIQIAPVVQLKDDNDIREAASGKRPQYVAIPRLGIDFFADLDGITTVLKTALLGSERVAGIETDQEVREFAFSVARRFGRFAYPDEVVECLQPLTRTLQSKARKEQSPLGQLLTQVHSLRMECEDWTMTPYELTLIVVMEPDAIPFPEDVDEVPASLNQLSSNGLTDQINQLVQYLRDDGRNPTERYFGWQYLADAWALQCETIADSNDLSSFVGSVTAELVSVDGFPLSRYLASDSLDLDYLSDSRKPIQ</sequence>
<evidence type="ECO:0000313" key="2">
    <source>
        <dbReference type="Proteomes" id="UP000240988"/>
    </source>
</evidence>
<name>A0A2U3NSR7_9MYCO</name>
<accession>A0A2U3NSR7</accession>
<evidence type="ECO:0000313" key="1">
    <source>
        <dbReference type="EMBL" id="SPM34483.1"/>
    </source>
</evidence>
<proteinExistence type="predicted"/>
<dbReference type="Proteomes" id="UP000240988">
    <property type="component" value="Unassembled WGS sequence"/>
</dbReference>
<organism evidence="1 2">
    <name type="scientific">Mycobacterium rhizamassiliense</name>
    <dbReference type="NCBI Taxonomy" id="1841860"/>
    <lineage>
        <taxon>Bacteria</taxon>
        <taxon>Bacillati</taxon>
        <taxon>Actinomycetota</taxon>
        <taxon>Actinomycetes</taxon>
        <taxon>Mycobacteriales</taxon>
        <taxon>Mycobacteriaceae</taxon>
        <taxon>Mycobacterium</taxon>
    </lineage>
</organism>